<dbReference type="InterPro" id="IPR038167">
    <property type="entry name" value="SSRP1_sf"/>
</dbReference>
<evidence type="ECO:0000256" key="12">
    <source>
        <dbReference type="PROSITE-ProRule" id="PRU00267"/>
    </source>
</evidence>
<feature type="compositionally biased region" description="Basic and acidic residues" evidence="14">
    <location>
        <begin position="682"/>
        <end position="693"/>
    </location>
</feature>
<dbReference type="FunFam" id="2.30.29.150:FF:000001">
    <property type="entry name" value="Fact complex subunit ssrp1"/>
    <property type="match status" value="1"/>
</dbReference>
<dbReference type="GO" id="GO:0035101">
    <property type="term" value="C:FACT complex"/>
    <property type="evidence" value="ECO:0007669"/>
    <property type="project" value="TreeGrafter"/>
</dbReference>
<evidence type="ECO:0000256" key="4">
    <source>
        <dbReference type="ARBA" id="ARBA00022454"/>
    </source>
</evidence>
<dbReference type="Pfam" id="PF21103">
    <property type="entry name" value="PH1_SSRP1-like"/>
    <property type="match status" value="1"/>
</dbReference>
<feature type="compositionally biased region" description="Basic residues" evidence="14">
    <location>
        <begin position="516"/>
        <end position="528"/>
    </location>
</feature>
<dbReference type="AlphaFoldDB" id="A0A6G0TJY8"/>
<evidence type="ECO:0000256" key="11">
    <source>
        <dbReference type="ARBA" id="ARBA00023242"/>
    </source>
</evidence>
<dbReference type="Gene3D" id="2.30.29.30">
    <property type="entry name" value="Pleckstrin-homology domain (PH domain)/Phosphotyrosine-binding domain (PTB)"/>
    <property type="match status" value="2"/>
</dbReference>
<feature type="domain" description="HMG box" evidence="15">
    <location>
        <begin position="550"/>
        <end position="618"/>
    </location>
</feature>
<dbReference type="InterPro" id="IPR036910">
    <property type="entry name" value="HMG_box_dom_sf"/>
</dbReference>
<keyword evidence="7 13" id="KW-0805">Transcription regulation</keyword>
<feature type="compositionally biased region" description="Acidic residues" evidence="14">
    <location>
        <begin position="462"/>
        <end position="493"/>
    </location>
</feature>
<dbReference type="PANTHER" id="PTHR45849:SF1">
    <property type="entry name" value="FACT COMPLEX SUBUNIT SSRP1"/>
    <property type="match status" value="1"/>
</dbReference>
<comment type="similarity">
    <text evidence="2 13">Belongs to the SSRP1 family.</text>
</comment>
<name>A0A6G0TJY8_APHGL</name>
<comment type="subcellular location">
    <subcellularLocation>
        <location evidence="1">Nucleus</location>
        <location evidence="1">Nucleolus</location>
    </subcellularLocation>
    <subcellularLocation>
        <location evidence="13">Nucleus</location>
    </subcellularLocation>
    <subcellularLocation>
        <location evidence="13">Chromosome</location>
    </subcellularLocation>
</comment>
<dbReference type="InterPro" id="IPR013719">
    <property type="entry name" value="RTT106/SPT16-like_middle_dom"/>
</dbReference>
<keyword evidence="9 13" id="KW-0804">Transcription</keyword>
<evidence type="ECO:0000256" key="9">
    <source>
        <dbReference type="ARBA" id="ARBA00023163"/>
    </source>
</evidence>
<keyword evidence="6 13" id="KW-0227">DNA damage</keyword>
<keyword evidence="5 13" id="KW-0235">DNA replication</keyword>
<feature type="compositionally biased region" description="Low complexity" evidence="14">
    <location>
        <begin position="640"/>
        <end position="649"/>
    </location>
</feature>
<keyword evidence="8 12" id="KW-0238">DNA-binding</keyword>
<sequence>MDLEFQDVRAEVKGIMCTGRLKFTEQNIVFKNIKTGKVEQLTSSDIEFVNWQKLVGTCGIRIFLKNGNLHRYSGFNESDQDKIAKYFKNTYRLDMLEKELAIKGWNWGSTKFNGSILSFDIGNLTAFEIPLNNVSQCTTGKNEVTLEFHQNDETPVSLCEMRFHIPSAELAGDQDPVDAFHDQVMKQASVISISGDAIAIFREMQCLTPRGRYDIKVFQTFFQLHGKTFDYKIPMTTVLRLFILPHKDGRQIFFVVSLDPPIKQGQTRYHYLVLLFNMEEETSIELPFTDEEIETKYAGKLTKELSGPTYEVLAQVMKAIVNRKITTPASFKGHSGTSAIGCSYKAAAGYVYPLERGFIYIHKPPIHIRFEEISSVNFARGGGSTRSFDFEIELKNGVIHTFSSIEKEEYGSLYDFINAKKLRVKNTGKSDKPAYTGDDYGDSDNEAEPDAYLARVKREGQERDEDDDDDSDESTDEDFNPEGQESDVAEEFDSNPSTTESESGNEEGGSGEKKDKKEKKKKDKKPKSAKTISEKPRKSKKAKKPDDGRPKRAATAYMIWFNEARDEIKSDNPGISFVEIAKKGGELWKKMSTSEKSKYEEKAAKSKEEYMKAMKEFKESGGGAESSKDSKKSSKKPSSQKKVSTPVKSGSFISKEFIESDDDSSLSESDEKSNNKTKSKKKSSDDSSDDKKSPVKSKKTKDESSKSKRKKESSDNSSEEEKSKSMKKRKSDSEDDDVDESSGSASDVSDSD</sequence>
<dbReference type="InterPro" id="IPR000969">
    <property type="entry name" value="SSRP1/POB3"/>
</dbReference>
<evidence type="ECO:0000256" key="1">
    <source>
        <dbReference type="ARBA" id="ARBA00004604"/>
    </source>
</evidence>
<evidence type="ECO:0000313" key="16">
    <source>
        <dbReference type="EMBL" id="KAE9534170.1"/>
    </source>
</evidence>
<dbReference type="InterPro" id="IPR024954">
    <property type="entry name" value="SSRP1_DD"/>
</dbReference>
<dbReference type="Proteomes" id="UP000475862">
    <property type="component" value="Unassembled WGS sequence"/>
</dbReference>
<accession>A0A6G0TJY8</accession>
<dbReference type="PRINTS" id="PR00887">
    <property type="entry name" value="SSRCOGNITION"/>
</dbReference>
<dbReference type="FunFam" id="2.30.29.220:FF:000001">
    <property type="entry name" value="FACT complex subunit SSRP1"/>
    <property type="match status" value="1"/>
</dbReference>
<evidence type="ECO:0000313" key="17">
    <source>
        <dbReference type="Proteomes" id="UP000475862"/>
    </source>
</evidence>
<dbReference type="PANTHER" id="PTHR45849">
    <property type="entry name" value="FACT COMPLEX SUBUNIT SSRP1"/>
    <property type="match status" value="1"/>
</dbReference>
<dbReference type="InterPro" id="IPR048993">
    <property type="entry name" value="SSRP1-like_PH1"/>
</dbReference>
<evidence type="ECO:0000256" key="7">
    <source>
        <dbReference type="ARBA" id="ARBA00023015"/>
    </source>
</evidence>
<dbReference type="FunFam" id="2.30.29.30:FF:000098">
    <property type="entry name" value="Fact complex subunit ssrp1"/>
    <property type="match status" value="1"/>
</dbReference>
<keyword evidence="10 13" id="KW-0234">DNA repair</keyword>
<feature type="region of interest" description="Disordered" evidence="14">
    <location>
        <begin position="427"/>
        <end position="552"/>
    </location>
</feature>
<dbReference type="Gene3D" id="2.30.29.220">
    <property type="entry name" value="Structure-specific recognition protein (SSRP1)"/>
    <property type="match status" value="1"/>
</dbReference>
<organism evidence="16 17">
    <name type="scientific">Aphis glycines</name>
    <name type="common">Soybean aphid</name>
    <dbReference type="NCBI Taxonomy" id="307491"/>
    <lineage>
        <taxon>Eukaryota</taxon>
        <taxon>Metazoa</taxon>
        <taxon>Ecdysozoa</taxon>
        <taxon>Arthropoda</taxon>
        <taxon>Hexapoda</taxon>
        <taxon>Insecta</taxon>
        <taxon>Pterygota</taxon>
        <taxon>Neoptera</taxon>
        <taxon>Paraneoptera</taxon>
        <taxon>Hemiptera</taxon>
        <taxon>Sternorrhyncha</taxon>
        <taxon>Aphidomorpha</taxon>
        <taxon>Aphidoidea</taxon>
        <taxon>Aphididae</taxon>
        <taxon>Aphidini</taxon>
        <taxon>Aphis</taxon>
        <taxon>Aphis</taxon>
    </lineage>
</organism>
<dbReference type="GO" id="GO:0031491">
    <property type="term" value="F:nucleosome binding"/>
    <property type="evidence" value="ECO:0007669"/>
    <property type="project" value="TreeGrafter"/>
</dbReference>
<dbReference type="SUPFAM" id="SSF50729">
    <property type="entry name" value="PH domain-like"/>
    <property type="match status" value="1"/>
</dbReference>
<evidence type="ECO:0000256" key="13">
    <source>
        <dbReference type="RuleBase" id="RU364013"/>
    </source>
</evidence>
<dbReference type="OrthoDB" id="498543at2759"/>
<dbReference type="PROSITE" id="PS50118">
    <property type="entry name" value="HMG_BOX_2"/>
    <property type="match status" value="1"/>
</dbReference>
<dbReference type="GO" id="GO:0042393">
    <property type="term" value="F:histone binding"/>
    <property type="evidence" value="ECO:0007669"/>
    <property type="project" value="TreeGrafter"/>
</dbReference>
<protein>
    <recommendedName>
        <fullName evidence="3 13">FACT complex subunit SSRP1</fullName>
    </recommendedName>
</protein>
<evidence type="ECO:0000256" key="8">
    <source>
        <dbReference type="ARBA" id="ARBA00023125"/>
    </source>
</evidence>
<dbReference type="CDD" id="cd21994">
    <property type="entry name" value="HMG-box_SSRP1-like"/>
    <property type="match status" value="1"/>
</dbReference>
<keyword evidence="17" id="KW-1185">Reference proteome</keyword>
<reference evidence="16 17" key="1">
    <citation type="submission" date="2019-08" db="EMBL/GenBank/DDBJ databases">
        <title>The genome of the soybean aphid Biotype 1, its phylome, world population structure and adaptation to the North American continent.</title>
        <authorList>
            <person name="Giordano R."/>
            <person name="Donthu R.K."/>
            <person name="Hernandez A.G."/>
            <person name="Wright C.L."/>
            <person name="Zimin A.V."/>
        </authorList>
    </citation>
    <scope>NUCLEOTIDE SEQUENCE [LARGE SCALE GENOMIC DNA]</scope>
    <source>
        <tissue evidence="16">Whole aphids</tissue>
    </source>
</reference>
<dbReference type="GO" id="GO:0005730">
    <property type="term" value="C:nucleolus"/>
    <property type="evidence" value="ECO:0007669"/>
    <property type="project" value="UniProtKB-SubCell"/>
</dbReference>
<dbReference type="InterPro" id="IPR009071">
    <property type="entry name" value="HMG_box_dom"/>
</dbReference>
<dbReference type="Pfam" id="PF17292">
    <property type="entry name" value="POB3_N"/>
    <property type="match status" value="1"/>
</dbReference>
<keyword evidence="4 13" id="KW-0158">Chromosome</keyword>
<feature type="region of interest" description="Disordered" evidence="14">
    <location>
        <begin position="614"/>
        <end position="752"/>
    </location>
</feature>
<comment type="function">
    <text evidence="13">Component of the FACT complex, a general chromatin factor that acts to reorganize nucleosomes. The FACT complex is involved in multiple processes that require DNA as a template such as mRNA elongation, DNA replication and DNA repair. During transcription elongation the FACT complex acts as a histone chaperone that both destabilizes and restores nucleosomal structure. It facilitates the passage of RNA polymerase II and transcription by promoting the dissociation of one histone H2A-H2B dimer from the nucleosome, then subsequently promotes the reestablishment of the nucleosome following the passage of RNA polymerase II.</text>
</comment>
<dbReference type="SUPFAM" id="SSF47095">
    <property type="entry name" value="HMG-box"/>
    <property type="match status" value="1"/>
</dbReference>
<dbReference type="Pfam" id="PF08512">
    <property type="entry name" value="Rttp106-like_middle"/>
    <property type="match status" value="1"/>
</dbReference>
<dbReference type="SMART" id="SM01287">
    <property type="entry name" value="Rtt106"/>
    <property type="match status" value="1"/>
</dbReference>
<dbReference type="GO" id="GO:0006281">
    <property type="term" value="P:DNA repair"/>
    <property type="evidence" value="ECO:0007669"/>
    <property type="project" value="UniProtKB-KW"/>
</dbReference>
<dbReference type="InterPro" id="IPR035417">
    <property type="entry name" value="SSRP1/POB3_N"/>
</dbReference>
<evidence type="ECO:0000259" key="15">
    <source>
        <dbReference type="PROSITE" id="PS50118"/>
    </source>
</evidence>
<evidence type="ECO:0000256" key="2">
    <source>
        <dbReference type="ARBA" id="ARBA00010060"/>
    </source>
</evidence>
<feature type="DNA-binding region" description="HMG box" evidence="12">
    <location>
        <begin position="550"/>
        <end position="618"/>
    </location>
</feature>
<proteinExistence type="inferred from homology"/>
<dbReference type="InterPro" id="IPR011993">
    <property type="entry name" value="PH-like_dom_sf"/>
</dbReference>
<comment type="caution">
    <text evidence="16">The sequence shown here is derived from an EMBL/GenBank/DDBJ whole genome shotgun (WGS) entry which is preliminary data.</text>
</comment>
<dbReference type="Pfam" id="PF03531">
    <property type="entry name" value="SSrecog"/>
    <property type="match status" value="1"/>
</dbReference>
<dbReference type="Pfam" id="PF00505">
    <property type="entry name" value="HMG_box"/>
    <property type="match status" value="1"/>
</dbReference>
<dbReference type="FunFam" id="2.30.29.30:FF:000119">
    <property type="entry name" value="FACT complex subunit SSRP1"/>
    <property type="match status" value="1"/>
</dbReference>
<dbReference type="CDD" id="cd13231">
    <property type="entry name" value="PH2_SSRP1-like"/>
    <property type="match status" value="1"/>
</dbReference>
<evidence type="ECO:0000256" key="10">
    <source>
        <dbReference type="ARBA" id="ARBA00023204"/>
    </source>
</evidence>
<dbReference type="SMART" id="SM00398">
    <property type="entry name" value="HMG"/>
    <property type="match status" value="1"/>
</dbReference>
<dbReference type="GO" id="GO:1902275">
    <property type="term" value="P:regulation of chromatin organization"/>
    <property type="evidence" value="ECO:0007669"/>
    <property type="project" value="TreeGrafter"/>
</dbReference>
<dbReference type="GO" id="GO:0003677">
    <property type="term" value="F:DNA binding"/>
    <property type="evidence" value="ECO:0007669"/>
    <property type="project" value="UniProtKB-UniRule"/>
</dbReference>
<evidence type="ECO:0000256" key="6">
    <source>
        <dbReference type="ARBA" id="ARBA00022763"/>
    </source>
</evidence>
<dbReference type="Gene3D" id="1.10.30.10">
    <property type="entry name" value="High mobility group box domain"/>
    <property type="match status" value="1"/>
</dbReference>
<evidence type="ECO:0000256" key="3">
    <source>
        <dbReference type="ARBA" id="ARBA00016104"/>
    </source>
</evidence>
<evidence type="ECO:0000256" key="14">
    <source>
        <dbReference type="SAM" id="MobiDB-lite"/>
    </source>
</evidence>
<keyword evidence="11 12" id="KW-0539">Nucleus</keyword>
<dbReference type="GO" id="GO:0006260">
    <property type="term" value="P:DNA replication"/>
    <property type="evidence" value="ECO:0007669"/>
    <property type="project" value="UniProtKB-KW"/>
</dbReference>
<dbReference type="Gene3D" id="2.30.29.150">
    <property type="match status" value="1"/>
</dbReference>
<dbReference type="InterPro" id="IPR050454">
    <property type="entry name" value="RTT106/SSRP1_HistChap/FACT"/>
</dbReference>
<feature type="compositionally biased region" description="Low complexity" evidence="14">
    <location>
        <begin position="741"/>
        <end position="752"/>
    </location>
</feature>
<feature type="compositionally biased region" description="Acidic residues" evidence="14">
    <location>
        <begin position="439"/>
        <end position="449"/>
    </location>
</feature>
<gene>
    <name evidence="16" type="ORF">AGLY_008677</name>
</gene>
<dbReference type="CDD" id="cd13230">
    <property type="entry name" value="PH1_SSRP1-like"/>
    <property type="match status" value="1"/>
</dbReference>
<evidence type="ECO:0000256" key="5">
    <source>
        <dbReference type="ARBA" id="ARBA00022705"/>
    </source>
</evidence>
<dbReference type="EMBL" id="VYZN01000029">
    <property type="protein sequence ID" value="KAE9534170.1"/>
    <property type="molecule type" value="Genomic_DNA"/>
</dbReference>